<organism evidence="1">
    <name type="scientific">marine sediment metagenome</name>
    <dbReference type="NCBI Taxonomy" id="412755"/>
    <lineage>
        <taxon>unclassified sequences</taxon>
        <taxon>metagenomes</taxon>
        <taxon>ecological metagenomes</taxon>
    </lineage>
</organism>
<accession>A0A0F9JF24</accession>
<dbReference type="EMBL" id="LAZR01010207">
    <property type="protein sequence ID" value="KKM68228.1"/>
    <property type="molecule type" value="Genomic_DNA"/>
</dbReference>
<reference evidence="1" key="1">
    <citation type="journal article" date="2015" name="Nature">
        <title>Complex archaea that bridge the gap between prokaryotes and eukaryotes.</title>
        <authorList>
            <person name="Spang A."/>
            <person name="Saw J.H."/>
            <person name="Jorgensen S.L."/>
            <person name="Zaremba-Niedzwiedzka K."/>
            <person name="Martijn J."/>
            <person name="Lind A.E."/>
            <person name="van Eijk R."/>
            <person name="Schleper C."/>
            <person name="Guy L."/>
            <person name="Ettema T.J."/>
        </authorList>
    </citation>
    <scope>NUCLEOTIDE SEQUENCE</scope>
</reference>
<evidence type="ECO:0000313" key="1">
    <source>
        <dbReference type="EMBL" id="KKM68228.1"/>
    </source>
</evidence>
<protein>
    <submittedName>
        <fullName evidence="1">Uncharacterized protein</fullName>
    </submittedName>
</protein>
<gene>
    <name evidence="1" type="ORF">LCGC14_1463060</name>
</gene>
<proteinExistence type="predicted"/>
<feature type="non-terminal residue" evidence="1">
    <location>
        <position position="248"/>
    </location>
</feature>
<dbReference type="AlphaFoldDB" id="A0A0F9JF24"/>
<name>A0A0F9JF24_9ZZZZ</name>
<sequence length="248" mass="27217">MSTVDQVVVAALSRAADFGAAYPGARSVLYRRLSHRTHQLYAAAARWNPEYFGVSAVGTLASGGVSFSTMGSRGATNPTFSPELIISVEIADKGTSAYTNGDEVNVIQHNDPDAAAAPRVTIRNQAIQQVDTDLTDVTSLRMYYSRRPFRLNADDQAETVDFPEPFEELLVIDLAKWIVRKILDPAVDQRTAAMESLNEEEAETLVENVRPPTVAEQQLLDMLAATIANDVDEDCAQVRFLNTVMHEN</sequence>
<comment type="caution">
    <text evidence="1">The sequence shown here is derived from an EMBL/GenBank/DDBJ whole genome shotgun (WGS) entry which is preliminary data.</text>
</comment>